<dbReference type="Proteomes" id="UP000050867">
    <property type="component" value="Unassembled WGS sequence"/>
</dbReference>
<dbReference type="Gene3D" id="1.10.510.10">
    <property type="entry name" value="Transferase(Phosphotransferase) domain 1"/>
    <property type="match status" value="1"/>
</dbReference>
<dbReference type="AlphaFoldDB" id="A0A0T6LYH1"/>
<proteinExistence type="predicted"/>
<evidence type="ECO:0000256" key="1">
    <source>
        <dbReference type="SAM" id="MobiDB-lite"/>
    </source>
</evidence>
<protein>
    <submittedName>
        <fullName evidence="2">Kinase</fullName>
    </submittedName>
</protein>
<gene>
    <name evidence="2" type="ORF">AQ490_02160</name>
</gene>
<dbReference type="EMBL" id="LLZU01000002">
    <property type="protein sequence ID" value="KRV51033.1"/>
    <property type="molecule type" value="Genomic_DNA"/>
</dbReference>
<dbReference type="InterPro" id="IPR011009">
    <property type="entry name" value="Kinase-like_dom_sf"/>
</dbReference>
<feature type="region of interest" description="Disordered" evidence="1">
    <location>
        <begin position="208"/>
        <end position="237"/>
    </location>
</feature>
<organism evidence="2 3">
    <name type="scientific">Wenjunlia vitaminophila</name>
    <name type="common">Streptomyces vitaminophilus</name>
    <dbReference type="NCBI Taxonomy" id="76728"/>
    <lineage>
        <taxon>Bacteria</taxon>
        <taxon>Bacillati</taxon>
        <taxon>Actinomycetota</taxon>
        <taxon>Actinomycetes</taxon>
        <taxon>Kitasatosporales</taxon>
        <taxon>Streptomycetaceae</taxon>
        <taxon>Wenjunlia</taxon>
    </lineage>
</organism>
<dbReference type="eggNOG" id="COG3570">
    <property type="taxonomic scope" value="Bacteria"/>
</dbReference>
<dbReference type="InterPro" id="IPR006748">
    <property type="entry name" value="NH2Glyco/OHUrea_AB-resist_kin"/>
</dbReference>
<dbReference type="GO" id="GO:0016301">
    <property type="term" value="F:kinase activity"/>
    <property type="evidence" value="ECO:0007669"/>
    <property type="project" value="UniProtKB-KW"/>
</dbReference>
<name>A0A0T6LYH1_WENVI</name>
<dbReference type="Pfam" id="PF04655">
    <property type="entry name" value="APH_6_hur"/>
    <property type="match status" value="1"/>
</dbReference>
<sequence length="324" mass="35367">MPQVPLQPPARLVRTVSAWEGEPGQSWAHGLPERARRVVERWELTPERVLEPGGNISMVVLVLQADGTPATLKLGLVTPETAQEPAALARWDGRGAVRLLRTEPDEGALLLERLQGEVSLRSLPESKAMLEATGVLRRLWVHPGDDHPFRGVPGYTGGLVDTLSARAAQPWAAELRPLADEALRVRADLVASEPERVLLHGDYHHGNVLAAGPSPSRGPDRADVPGGGSGERPPWLAIDPKPLVGERAYDLAWLVRDRLDTLVASPGPAAATRRRLHRLADDLEVDRERLRGWSLFRAVEAGLWSLAVGDRDAGELLLEFATWL</sequence>
<dbReference type="GO" id="GO:0016773">
    <property type="term" value="F:phosphotransferase activity, alcohol group as acceptor"/>
    <property type="evidence" value="ECO:0007669"/>
    <property type="project" value="InterPro"/>
</dbReference>
<dbReference type="GO" id="GO:0019748">
    <property type="term" value="P:secondary metabolic process"/>
    <property type="evidence" value="ECO:0007669"/>
    <property type="project" value="InterPro"/>
</dbReference>
<dbReference type="SUPFAM" id="SSF56112">
    <property type="entry name" value="Protein kinase-like (PK-like)"/>
    <property type="match status" value="1"/>
</dbReference>
<evidence type="ECO:0000313" key="2">
    <source>
        <dbReference type="EMBL" id="KRV51033.1"/>
    </source>
</evidence>
<dbReference type="STRING" id="76728.AQ490_02160"/>
<accession>A0A0T6LYH1</accession>
<keyword evidence="2" id="KW-0808">Transferase</keyword>
<reference evidence="2 3" key="1">
    <citation type="submission" date="2015-10" db="EMBL/GenBank/DDBJ databases">
        <title>Draft genome sequence of pyrrolomycin-producing Streptomyces vitaminophilus.</title>
        <authorList>
            <person name="Graham D.E."/>
            <person name="Mahan K.M."/>
            <person name="Klingeman D.M."/>
            <person name="Hettich R.L."/>
            <person name="Parry R.J."/>
        </authorList>
    </citation>
    <scope>NUCLEOTIDE SEQUENCE [LARGE SCALE GENOMIC DNA]</scope>
    <source>
        <strain evidence="2 3">ATCC 31673</strain>
    </source>
</reference>
<keyword evidence="2" id="KW-0418">Kinase</keyword>
<comment type="caution">
    <text evidence="2">The sequence shown here is derived from an EMBL/GenBank/DDBJ whole genome shotgun (WGS) entry which is preliminary data.</text>
</comment>
<keyword evidence="3" id="KW-1185">Reference proteome</keyword>
<dbReference type="RefSeq" id="WP_018384947.1">
    <property type="nucleotide sequence ID" value="NZ_LLZU01000002.1"/>
</dbReference>
<evidence type="ECO:0000313" key="3">
    <source>
        <dbReference type="Proteomes" id="UP000050867"/>
    </source>
</evidence>
<dbReference type="OrthoDB" id="3638028at2"/>